<organism evidence="1 2">
    <name type="scientific">Streptomyces scabiei</name>
    <dbReference type="NCBI Taxonomy" id="1930"/>
    <lineage>
        <taxon>Bacteria</taxon>
        <taxon>Bacillati</taxon>
        <taxon>Actinomycetota</taxon>
        <taxon>Actinomycetes</taxon>
        <taxon>Kitasatosporales</taxon>
        <taxon>Streptomycetaceae</taxon>
        <taxon>Streptomyces</taxon>
    </lineage>
</organism>
<reference evidence="1 2" key="2">
    <citation type="journal article" date="2016" name="Genome Announc.">
        <title>Draft Genome Sequences of Streptomyces scabiei S58, Streptomyces turgidiscabies T45, and Streptomyces acidiscabies a10, the Pathogens of Potato Common Scab, Isolated in Japan.</title>
        <authorList>
            <person name="Tomihama T."/>
            <person name="Nishi Y."/>
            <person name="Sakai M."/>
            <person name="Ikenaga M."/>
            <person name="Okubo T."/>
            <person name="Ikeda S."/>
        </authorList>
    </citation>
    <scope>NUCLEOTIDE SEQUENCE [LARGE SCALE GENOMIC DNA]</scope>
    <source>
        <strain evidence="1 2">S58</strain>
    </source>
</reference>
<name>A0A117ECD3_STRSC</name>
<reference evidence="2" key="3">
    <citation type="submission" date="2016-02" db="EMBL/GenBank/DDBJ databases">
        <title>Draft genome of pathogenic Streptomyces sp. in Japan.</title>
        <authorList>
            <person name="Tomihama T."/>
            <person name="Ikenaga M."/>
            <person name="Sakai M."/>
            <person name="Okubo T."/>
            <person name="Ikeda S."/>
        </authorList>
    </citation>
    <scope>NUCLEOTIDE SEQUENCE [LARGE SCALE GENOMIC DNA]</scope>
    <source>
        <strain evidence="2">S58</strain>
    </source>
</reference>
<proteinExistence type="predicted"/>
<reference evidence="2" key="1">
    <citation type="submission" date="2015-11" db="EMBL/GenBank/DDBJ databases">
        <authorList>
            <consortium name="Cross-ministerial Strategic Innovation Promotion Program (SIP) consortium"/>
            <person name="Tomihama T."/>
            <person name="Ikenaga M."/>
            <person name="Sakai M."/>
            <person name="Okubo T."/>
            <person name="Ikeda S."/>
        </authorList>
    </citation>
    <scope>NUCLEOTIDE SEQUENCE [LARGE SCALE GENOMIC DNA]</scope>
    <source>
        <strain evidence="2">S58</strain>
    </source>
</reference>
<dbReference type="EMBL" id="BCMM01000002">
    <property type="protein sequence ID" value="GAQ60127.1"/>
    <property type="molecule type" value="Genomic_DNA"/>
</dbReference>
<comment type="caution">
    <text evidence="1">The sequence shown here is derived from an EMBL/GenBank/DDBJ whole genome shotgun (WGS) entry which is preliminary data.</text>
</comment>
<accession>A0A117ECD3</accession>
<dbReference type="RefSeq" id="WP_234385481.1">
    <property type="nucleotide sequence ID" value="NZ_BCMM01000002.1"/>
</dbReference>
<dbReference type="SUPFAM" id="SSF52540">
    <property type="entry name" value="P-loop containing nucleoside triphosphate hydrolases"/>
    <property type="match status" value="1"/>
</dbReference>
<gene>
    <name evidence="1" type="ORF">SsS58_00467</name>
</gene>
<dbReference type="Gene3D" id="3.40.50.300">
    <property type="entry name" value="P-loop containing nucleotide triphosphate hydrolases"/>
    <property type="match status" value="1"/>
</dbReference>
<protein>
    <submittedName>
        <fullName evidence="1">Uncharacterized protein</fullName>
    </submittedName>
</protein>
<dbReference type="Proteomes" id="UP000067448">
    <property type="component" value="Unassembled WGS sequence"/>
</dbReference>
<dbReference type="InterPro" id="IPR027417">
    <property type="entry name" value="P-loop_NTPase"/>
</dbReference>
<evidence type="ECO:0000313" key="2">
    <source>
        <dbReference type="Proteomes" id="UP000067448"/>
    </source>
</evidence>
<dbReference type="Pfam" id="PF13558">
    <property type="entry name" value="SbcC_Walker_B"/>
    <property type="match status" value="1"/>
</dbReference>
<sequence>MNEHLERVRTASRVAVRLVWDVRPDLPDSTRTARELLLKDPGRVTESDREALHAFLRARIGEAGSSDTAVTWEEQLGEVLDYTAWHRFTVHLDRAGGTGWQPLTKKLHGALSGGEKAIALHLPLFAAVAAHYEAVPLAPRPILLDEVFVGVDTVNRGQVFALLTALDLDLMITSDHEWCTYGELPGIAVHQLLTDGHDDAVTSARFVWNGADLETG</sequence>
<dbReference type="AlphaFoldDB" id="A0A117ECD3"/>
<evidence type="ECO:0000313" key="1">
    <source>
        <dbReference type="EMBL" id="GAQ60127.1"/>
    </source>
</evidence>